<keyword evidence="12" id="KW-0464">Manganese</keyword>
<evidence type="ECO:0000256" key="1">
    <source>
        <dbReference type="ARBA" id="ARBA00001936"/>
    </source>
</evidence>
<sequence length="309" mass="34998">MPNNHSLDLAPIVLFVFVRADHAKKTLEALAGNDLAAESDLIVYSDGARNDKEETAVNEVRALVKSARGFRSVLIVERQTNYGLARNIIEGVTDVCNRYGRVIVLEDDLVTSPTFLSFMNAALDRHKADKQVWHISGWNYPVDPAGLGDAFFLRVMNCWGWATWGDRWKHFEKNTDKLIAEFDRKMIRKFDLEDSGVFWSQILLNQQGRINTWAIYWYATIFKNGGLCLNPAISYVDNIGHDGSGTHGSKAAQVYSTGLNKNSYPHFSGHIIENSVAIQQIIQFYENIKPTLAQRIRSKIFSILRRMGL</sequence>
<protein>
    <recommendedName>
        <fullName evidence="13">alpha-1,3-mannosyl-glycoprotein 2-beta-N-acetylglucosaminyltransferase</fullName>
        <ecNumber evidence="13">2.4.1.101</ecNumber>
    </recommendedName>
    <alternativeName>
        <fullName evidence="14">N-glycosyl-oligosaccharide-glycoprotein N-acetylglucosaminyltransferase I</fullName>
    </alternativeName>
</protein>
<keyword evidence="7" id="KW-0479">Metal-binding</keyword>
<dbReference type="Gene3D" id="3.90.550.10">
    <property type="entry name" value="Spore Coat Polysaccharide Biosynthesis Protein SpsA, Chain A"/>
    <property type="match status" value="1"/>
</dbReference>
<dbReference type="Pfam" id="PF03071">
    <property type="entry name" value="GNT-I"/>
    <property type="match status" value="1"/>
</dbReference>
<evidence type="ECO:0000256" key="5">
    <source>
        <dbReference type="ARBA" id="ARBA00022679"/>
    </source>
</evidence>
<evidence type="ECO:0000313" key="17">
    <source>
        <dbReference type="Proteomes" id="UP000615989"/>
    </source>
</evidence>
<evidence type="ECO:0000256" key="11">
    <source>
        <dbReference type="ARBA" id="ARBA00023136"/>
    </source>
</evidence>
<dbReference type="InterPro" id="IPR004139">
    <property type="entry name" value="Glyco_trans_13"/>
</dbReference>
<keyword evidence="10" id="KW-0333">Golgi apparatus</keyword>
<evidence type="ECO:0000256" key="4">
    <source>
        <dbReference type="ARBA" id="ARBA00022676"/>
    </source>
</evidence>
<evidence type="ECO:0000256" key="15">
    <source>
        <dbReference type="ARBA" id="ARBA00049421"/>
    </source>
</evidence>
<comment type="cofactor">
    <cofactor evidence="1">
        <name>Mn(2+)</name>
        <dbReference type="ChEBI" id="CHEBI:29035"/>
    </cofactor>
</comment>
<dbReference type="PANTHER" id="PTHR10468">
    <property type="entry name" value="PROTEIN O-LINKED-MANNOSE BETA-1,2-N-ACETYLGLUCOSAMINYLTRANSFERASE 1/ALPHA-1,3-MANNOSYL-GLYCOPROTEIN 2-BETA-N-ACETYLGLUCOSAMINYLTRANSFERASE"/>
    <property type="match status" value="1"/>
</dbReference>
<organism evidence="16 17">
    <name type="scientific">Aromatoleum anaerobium</name>
    <dbReference type="NCBI Taxonomy" id="182180"/>
    <lineage>
        <taxon>Bacteria</taxon>
        <taxon>Pseudomonadati</taxon>
        <taxon>Pseudomonadota</taxon>
        <taxon>Betaproteobacteria</taxon>
        <taxon>Rhodocyclales</taxon>
        <taxon>Rhodocyclaceae</taxon>
        <taxon>Aromatoleum</taxon>
    </lineage>
</organism>
<accession>A0ABX1PNX2</accession>
<keyword evidence="6" id="KW-0812">Transmembrane</keyword>
<dbReference type="EMBL" id="WTVG01000035">
    <property type="protein sequence ID" value="NMG25553.1"/>
    <property type="molecule type" value="Genomic_DNA"/>
</dbReference>
<keyword evidence="9" id="KW-1133">Transmembrane helix</keyword>
<comment type="pathway">
    <text evidence="3">Protein modification; protein glycosylation.</text>
</comment>
<comment type="catalytic activity">
    <reaction evidence="15">
        <text>N(4)-(alpha-D-Man-(1-&gt;3)-[alpha-D-Man-(1-&gt;3)-[alpha-D-Man-(1-&gt;6)]-alpha-D-Man-(1-&gt;6)]-beta-D-Man-(1-&gt;4)-beta-D-GlcNAc-(1-&gt;4)-beta-D-GlcNAc)-L-asparaginyl-[protein] (N-glucan mannose isomer 5A1,2) + UDP-N-acetyl-alpha-D-glucosamine = N(4)-{beta-D-GlcNAc-(1-&gt;2)-alpha-D-Man-(1-&gt;3)-[alpha-D-Man-(1-&gt;3)-[alpha-D-Man-(1-&gt;6)]-alpha-D-Man-(1-&gt;6)]-beta-D-Man-(1-&gt;4)-beta-D-GlcNAc-(1-&gt;4)-beta-D-GlcNAc}-L-asparaginyl-[protein] + UDP + H(+)</text>
        <dbReference type="Rhea" id="RHEA:11456"/>
        <dbReference type="Rhea" id="RHEA-COMP:14367"/>
        <dbReference type="Rhea" id="RHEA-COMP:14368"/>
        <dbReference type="ChEBI" id="CHEBI:15378"/>
        <dbReference type="ChEBI" id="CHEBI:57705"/>
        <dbReference type="ChEBI" id="CHEBI:58223"/>
        <dbReference type="ChEBI" id="CHEBI:59087"/>
        <dbReference type="ChEBI" id="CHEBI:60625"/>
        <dbReference type="EC" id="2.4.1.101"/>
    </reaction>
</comment>
<gene>
    <name evidence="16" type="ORF">GO606_12635</name>
</gene>
<evidence type="ECO:0000256" key="10">
    <source>
        <dbReference type="ARBA" id="ARBA00023034"/>
    </source>
</evidence>
<keyword evidence="8" id="KW-0735">Signal-anchor</keyword>
<reference evidence="16" key="1">
    <citation type="submission" date="2019-12" db="EMBL/GenBank/DDBJ databases">
        <title>Comparative genomics gives insights into the taxonomy of the Azoarcus-Aromatoleum group and reveals separate origins of nif in the plant-associated Azoarcus and non-plant-associated Aromatoleum sub-groups.</title>
        <authorList>
            <person name="Lafos M."/>
            <person name="Maluk M."/>
            <person name="Batista M."/>
            <person name="Junghare M."/>
            <person name="Carmona M."/>
            <person name="Faoro H."/>
            <person name="Cruz L.M."/>
            <person name="Battistoni F."/>
            <person name="De Souza E."/>
            <person name="Pedrosa F."/>
            <person name="Chen W.-M."/>
            <person name="Poole P.S."/>
            <person name="Dixon R.A."/>
            <person name="James E.K."/>
        </authorList>
    </citation>
    <scope>NUCLEOTIDE SEQUENCE</scope>
    <source>
        <strain evidence="16">LuFRes1</strain>
    </source>
</reference>
<evidence type="ECO:0000256" key="7">
    <source>
        <dbReference type="ARBA" id="ARBA00022723"/>
    </source>
</evidence>
<evidence type="ECO:0000256" key="13">
    <source>
        <dbReference type="ARBA" id="ARBA00038949"/>
    </source>
</evidence>
<evidence type="ECO:0000256" key="9">
    <source>
        <dbReference type="ARBA" id="ARBA00022989"/>
    </source>
</evidence>
<dbReference type="SUPFAM" id="SSF53448">
    <property type="entry name" value="Nucleotide-diphospho-sugar transferases"/>
    <property type="match status" value="1"/>
</dbReference>
<dbReference type="InterPro" id="IPR029044">
    <property type="entry name" value="Nucleotide-diphossugar_trans"/>
</dbReference>
<dbReference type="EC" id="2.4.1.101" evidence="13"/>
<comment type="caution">
    <text evidence="16">The sequence shown here is derived from an EMBL/GenBank/DDBJ whole genome shotgun (WGS) entry which is preliminary data.</text>
</comment>
<keyword evidence="11" id="KW-0472">Membrane</keyword>
<keyword evidence="17" id="KW-1185">Reference proteome</keyword>
<keyword evidence="5" id="KW-0808">Transferase</keyword>
<proteinExistence type="predicted"/>
<dbReference type="RefSeq" id="WP_169118911.1">
    <property type="nucleotide sequence ID" value="NZ_WTVG02000034.1"/>
</dbReference>
<evidence type="ECO:0000256" key="14">
    <source>
        <dbReference type="ARBA" id="ARBA00041712"/>
    </source>
</evidence>
<name>A0ABX1PNX2_9RHOO</name>
<evidence type="ECO:0000256" key="12">
    <source>
        <dbReference type="ARBA" id="ARBA00023211"/>
    </source>
</evidence>
<dbReference type="InterPro" id="IPR052261">
    <property type="entry name" value="Glycosyltransferase_13"/>
</dbReference>
<evidence type="ECO:0000256" key="3">
    <source>
        <dbReference type="ARBA" id="ARBA00004922"/>
    </source>
</evidence>
<evidence type="ECO:0000313" key="16">
    <source>
        <dbReference type="EMBL" id="NMG25553.1"/>
    </source>
</evidence>
<evidence type="ECO:0000256" key="2">
    <source>
        <dbReference type="ARBA" id="ARBA00004323"/>
    </source>
</evidence>
<dbReference type="Proteomes" id="UP000615989">
    <property type="component" value="Unassembled WGS sequence"/>
</dbReference>
<dbReference type="PANTHER" id="PTHR10468:SF0">
    <property type="entry name" value="ALPHA-1,3-MANNOSYL-GLYCOPROTEIN 2-BETA-N-ACETYLGLUCOSAMINYLTRANSFERASE"/>
    <property type="match status" value="1"/>
</dbReference>
<comment type="subcellular location">
    <subcellularLocation>
        <location evidence="2">Golgi apparatus membrane</location>
        <topology evidence="2">Single-pass type II membrane protein</topology>
    </subcellularLocation>
</comment>
<evidence type="ECO:0000256" key="8">
    <source>
        <dbReference type="ARBA" id="ARBA00022968"/>
    </source>
</evidence>
<keyword evidence="4" id="KW-0328">Glycosyltransferase</keyword>
<evidence type="ECO:0000256" key="6">
    <source>
        <dbReference type="ARBA" id="ARBA00022692"/>
    </source>
</evidence>